<keyword evidence="3" id="KW-1185">Reference proteome</keyword>
<comment type="caution">
    <text evidence="2">The sequence shown here is derived from an EMBL/GenBank/DDBJ whole genome shotgun (WGS) entry which is preliminary data.</text>
</comment>
<reference evidence="2 3" key="1">
    <citation type="journal article" date="2013" name="Nature">
        <title>Anaerobic oxidation of methane coupled to nitrate reduction in a novel archaeal lineage.</title>
        <authorList>
            <person name="Haroon M.F."/>
            <person name="Hu S."/>
            <person name="Shi Y."/>
            <person name="Imelfort M."/>
            <person name="Keller J."/>
            <person name="Hugenholtz P."/>
            <person name="Yuan Z."/>
            <person name="Tyson G.W."/>
        </authorList>
    </citation>
    <scope>NUCLEOTIDE SEQUENCE [LARGE SCALE GENOMIC DNA]</scope>
    <source>
        <strain evidence="2 3">ANME-2d</strain>
    </source>
</reference>
<dbReference type="InterPro" id="IPR013216">
    <property type="entry name" value="Methyltransf_11"/>
</dbReference>
<protein>
    <submittedName>
        <fullName evidence="2">Methylase involved in ubiquinone/menaquinone biosynthesis</fullName>
        <ecNumber evidence="2">2.1.1.163</ecNumber>
        <ecNumber evidence="2">2.1.1.201</ecNumber>
    </submittedName>
</protein>
<dbReference type="GO" id="GO:0032259">
    <property type="term" value="P:methylation"/>
    <property type="evidence" value="ECO:0007669"/>
    <property type="project" value="UniProtKB-KW"/>
</dbReference>
<sequence length="200" mass="22700">MISGIEKFYCKSRLHAYIWKWMANKIFSDFVPYFPLSPLILEIGTGQGLGAIFLAERLKDSSFIAIDNEHDMVKAAIQNVKKKDLQERIRVEWGDALALNFPDKSFDAVVSITVLHHVPHYEKALIEAARVLKPEGVFMIVDFDFKASIFPRFEILIGRPASIFTWNEMSGALQKAGFETQKVNFYGMGMFASASLKSLR</sequence>
<keyword evidence="2" id="KW-0808">Transferase</keyword>
<dbReference type="InterPro" id="IPR029063">
    <property type="entry name" value="SAM-dependent_MTases_sf"/>
</dbReference>
<dbReference type="GO" id="GO:0043770">
    <property type="term" value="F:demethylmenaquinone methyltransferase activity"/>
    <property type="evidence" value="ECO:0007669"/>
    <property type="project" value="UniProtKB-EC"/>
</dbReference>
<dbReference type="CDD" id="cd02440">
    <property type="entry name" value="AdoMet_MTases"/>
    <property type="match status" value="1"/>
</dbReference>
<gene>
    <name evidence="2" type="ORF">ANME2D_01434</name>
</gene>
<dbReference type="AlphaFoldDB" id="A0A062V8F4"/>
<dbReference type="EC" id="2.1.1.163" evidence="2"/>
<dbReference type="EC" id="2.1.1.201" evidence="2"/>
<keyword evidence="2" id="KW-0830">Ubiquinone</keyword>
<name>A0A062V8F4_9EURY</name>
<accession>A0A062V8F4</accession>
<dbReference type="EMBL" id="JMIY01000003">
    <property type="protein sequence ID" value="KCZ72034.1"/>
    <property type="molecule type" value="Genomic_DNA"/>
</dbReference>
<dbReference type="PANTHER" id="PTHR43591">
    <property type="entry name" value="METHYLTRANSFERASE"/>
    <property type="match status" value="1"/>
</dbReference>
<dbReference type="GO" id="GO:0008757">
    <property type="term" value="F:S-adenosylmethionine-dependent methyltransferase activity"/>
    <property type="evidence" value="ECO:0007669"/>
    <property type="project" value="InterPro"/>
</dbReference>
<evidence type="ECO:0000313" key="2">
    <source>
        <dbReference type="EMBL" id="KCZ72034.1"/>
    </source>
</evidence>
<evidence type="ECO:0000259" key="1">
    <source>
        <dbReference type="Pfam" id="PF08241"/>
    </source>
</evidence>
<proteinExistence type="predicted"/>
<feature type="domain" description="Methyltransferase type 11" evidence="1">
    <location>
        <begin position="41"/>
        <end position="140"/>
    </location>
</feature>
<dbReference type="Pfam" id="PF08241">
    <property type="entry name" value="Methyltransf_11"/>
    <property type="match status" value="1"/>
</dbReference>
<dbReference type="SUPFAM" id="SSF53335">
    <property type="entry name" value="S-adenosyl-L-methionine-dependent methyltransferases"/>
    <property type="match status" value="1"/>
</dbReference>
<dbReference type="PANTHER" id="PTHR43591:SF24">
    <property type="entry name" value="2-METHOXY-6-POLYPRENYL-1,4-BENZOQUINOL METHYLASE, MITOCHONDRIAL"/>
    <property type="match status" value="1"/>
</dbReference>
<dbReference type="OrthoDB" id="147504at2157"/>
<dbReference type="RefSeq" id="WP_052368636.1">
    <property type="nucleotide sequence ID" value="NZ_JMIY01000003.1"/>
</dbReference>
<dbReference type="Proteomes" id="UP000027153">
    <property type="component" value="Unassembled WGS sequence"/>
</dbReference>
<organism evidence="2 3">
    <name type="scientific">Candidatus Methanoperedens nitratireducens</name>
    <dbReference type="NCBI Taxonomy" id="1392998"/>
    <lineage>
        <taxon>Archaea</taxon>
        <taxon>Methanobacteriati</taxon>
        <taxon>Methanobacteriota</taxon>
        <taxon>Stenosarchaea group</taxon>
        <taxon>Methanomicrobia</taxon>
        <taxon>Methanosarcinales</taxon>
        <taxon>ANME-2 cluster</taxon>
        <taxon>Candidatus Methanoperedentaceae</taxon>
        <taxon>Candidatus Methanoperedens</taxon>
    </lineage>
</organism>
<keyword evidence="2" id="KW-0489">Methyltransferase</keyword>
<evidence type="ECO:0000313" key="3">
    <source>
        <dbReference type="Proteomes" id="UP000027153"/>
    </source>
</evidence>
<dbReference type="Gene3D" id="3.40.50.150">
    <property type="entry name" value="Vaccinia Virus protein VP39"/>
    <property type="match status" value="1"/>
</dbReference>
<dbReference type="GO" id="GO:0008425">
    <property type="term" value="F:2-methoxy-6-polyprenyl-1,4-benzoquinol methyltransferase activity"/>
    <property type="evidence" value="ECO:0007669"/>
    <property type="project" value="UniProtKB-EC"/>
</dbReference>